<name>A0AAN7Y7T4_ELEMC</name>
<dbReference type="EMBL" id="JAUZQC010000003">
    <property type="protein sequence ID" value="KAK5873474.1"/>
    <property type="molecule type" value="Genomic_DNA"/>
</dbReference>
<proteinExistence type="predicted"/>
<evidence type="ECO:0000313" key="2">
    <source>
        <dbReference type="Proteomes" id="UP001346869"/>
    </source>
</evidence>
<reference evidence="1 2" key="2">
    <citation type="journal article" date="2023" name="Mol. Biol. Evol.">
        <title>Genomics of Secondarily Temperate Adaptation in the Only Non-Antarctic Icefish.</title>
        <authorList>
            <person name="Rivera-Colon A.G."/>
            <person name="Rayamajhi N."/>
            <person name="Minhas B.F."/>
            <person name="Madrigal G."/>
            <person name="Bilyk K.T."/>
            <person name="Yoon V."/>
            <person name="Hune M."/>
            <person name="Gregory S."/>
            <person name="Cheng C.H.C."/>
            <person name="Catchen J.M."/>
        </authorList>
    </citation>
    <scope>NUCLEOTIDE SEQUENCE [LARGE SCALE GENOMIC DNA]</scope>
    <source>
        <strain evidence="1">JMC-PN-2008</strain>
    </source>
</reference>
<reference evidence="1 2" key="1">
    <citation type="journal article" date="2023" name="Genes (Basel)">
        <title>Chromosome-Level Genome Assembly and Circadian Gene Repertoire of the Patagonia Blennie Eleginops maclovinus-The Closest Ancestral Proxy of Antarctic Cryonotothenioids.</title>
        <authorList>
            <person name="Cheng C.C."/>
            <person name="Rivera-Colon A.G."/>
            <person name="Minhas B.F."/>
            <person name="Wilson L."/>
            <person name="Rayamajhi N."/>
            <person name="Vargas-Chacoff L."/>
            <person name="Catchen J.M."/>
        </authorList>
    </citation>
    <scope>NUCLEOTIDE SEQUENCE [LARGE SCALE GENOMIC DNA]</scope>
    <source>
        <strain evidence="1">JMC-PN-2008</strain>
    </source>
</reference>
<gene>
    <name evidence="1" type="ORF">PBY51_018511</name>
</gene>
<comment type="caution">
    <text evidence="1">The sequence shown here is derived from an EMBL/GenBank/DDBJ whole genome shotgun (WGS) entry which is preliminary data.</text>
</comment>
<dbReference type="Proteomes" id="UP001346869">
    <property type="component" value="Unassembled WGS sequence"/>
</dbReference>
<sequence>MKQSSSENQRLQMGTSFLDIVGSLGAMRSQLRGYIFYSMVDGQLFSWVSVRARLLGPAGDMRTAGGTERFGGKLNSVTPIRSQLVSHRDPNNVSYFHPPGCRGSGSCPGHVVYSGGPF</sequence>
<protein>
    <submittedName>
        <fullName evidence="1">Uncharacterized protein</fullName>
    </submittedName>
</protein>
<accession>A0AAN7Y7T4</accession>
<evidence type="ECO:0000313" key="1">
    <source>
        <dbReference type="EMBL" id="KAK5873474.1"/>
    </source>
</evidence>
<organism evidence="1 2">
    <name type="scientific">Eleginops maclovinus</name>
    <name type="common">Patagonian blennie</name>
    <name type="synonym">Eleginus maclovinus</name>
    <dbReference type="NCBI Taxonomy" id="56733"/>
    <lineage>
        <taxon>Eukaryota</taxon>
        <taxon>Metazoa</taxon>
        <taxon>Chordata</taxon>
        <taxon>Craniata</taxon>
        <taxon>Vertebrata</taxon>
        <taxon>Euteleostomi</taxon>
        <taxon>Actinopterygii</taxon>
        <taxon>Neopterygii</taxon>
        <taxon>Teleostei</taxon>
        <taxon>Neoteleostei</taxon>
        <taxon>Acanthomorphata</taxon>
        <taxon>Eupercaria</taxon>
        <taxon>Perciformes</taxon>
        <taxon>Notothenioidei</taxon>
        <taxon>Eleginopidae</taxon>
        <taxon>Eleginops</taxon>
    </lineage>
</organism>
<keyword evidence="2" id="KW-1185">Reference proteome</keyword>
<dbReference type="AlphaFoldDB" id="A0AAN7Y7T4"/>